<reference evidence="1" key="1">
    <citation type="journal article" date="2023" name="Front. Mar. Sci.">
        <title>A new Merluccius polli reference genome to investigate the effects of global change in West African waters.</title>
        <authorList>
            <person name="Mateo J.L."/>
            <person name="Blanco-Fernandez C."/>
            <person name="Garcia-Vazquez E."/>
            <person name="Machado-Schiaffino G."/>
        </authorList>
    </citation>
    <scope>NUCLEOTIDE SEQUENCE</scope>
    <source>
        <strain evidence="1">C29</strain>
        <tissue evidence="1">Fin</tissue>
    </source>
</reference>
<dbReference type="Proteomes" id="UP001174136">
    <property type="component" value="Unassembled WGS sequence"/>
</dbReference>
<evidence type="ECO:0000313" key="1">
    <source>
        <dbReference type="EMBL" id="KAK0141699.1"/>
    </source>
</evidence>
<gene>
    <name evidence="1" type="ORF">N1851_020633</name>
</gene>
<accession>A0AA47MKD8</accession>
<dbReference type="AlphaFoldDB" id="A0AA47MKD8"/>
<evidence type="ECO:0000313" key="2">
    <source>
        <dbReference type="Proteomes" id="UP001174136"/>
    </source>
</evidence>
<sequence>MDDLPVTKESVPGCRWILQGLEKVEEKFRFNIAGTAIPIITDKPVKSLVPISTVETLERMVSNYLRRWLGLPKSLSSIALCGHHNKTATALQILGEGIQGPKDIAEAIAGVEWAKWSRLSKQAITFVRAGEQPNRTKRTSAGILTFAREWQLLVDLERQLKFPNHIAATTM</sequence>
<proteinExistence type="predicted"/>
<dbReference type="EMBL" id="JAOPHQ010003755">
    <property type="protein sequence ID" value="KAK0141699.1"/>
    <property type="molecule type" value="Genomic_DNA"/>
</dbReference>
<comment type="caution">
    <text evidence="1">The sequence shown here is derived from an EMBL/GenBank/DDBJ whole genome shotgun (WGS) entry which is preliminary data.</text>
</comment>
<keyword evidence="2" id="KW-1185">Reference proteome</keyword>
<organism evidence="1 2">
    <name type="scientific">Merluccius polli</name>
    <name type="common">Benguela hake</name>
    <name type="synonym">Merluccius cadenati</name>
    <dbReference type="NCBI Taxonomy" id="89951"/>
    <lineage>
        <taxon>Eukaryota</taxon>
        <taxon>Metazoa</taxon>
        <taxon>Chordata</taxon>
        <taxon>Craniata</taxon>
        <taxon>Vertebrata</taxon>
        <taxon>Euteleostomi</taxon>
        <taxon>Actinopterygii</taxon>
        <taxon>Neopterygii</taxon>
        <taxon>Teleostei</taxon>
        <taxon>Neoteleostei</taxon>
        <taxon>Acanthomorphata</taxon>
        <taxon>Zeiogadaria</taxon>
        <taxon>Gadariae</taxon>
        <taxon>Gadiformes</taxon>
        <taxon>Gadoidei</taxon>
        <taxon>Merlucciidae</taxon>
        <taxon>Merluccius</taxon>
    </lineage>
</organism>
<protein>
    <submittedName>
        <fullName evidence="1">Uncharacterized protein</fullName>
    </submittedName>
</protein>
<name>A0AA47MKD8_MERPO</name>